<evidence type="ECO:0000256" key="3">
    <source>
        <dbReference type="ARBA" id="ARBA00022692"/>
    </source>
</evidence>
<comment type="cofactor">
    <cofactor evidence="10">
        <name>Zn(2+)</name>
        <dbReference type="ChEBI" id="CHEBI:29105"/>
    </cofactor>
    <text evidence="10">Binds 1 zinc ion per subunit.</text>
</comment>
<reference evidence="13 14" key="1">
    <citation type="submission" date="2019-02" db="EMBL/GenBank/DDBJ databases">
        <title>Kribbella capetownensis sp. nov. and Kribbella speibonae sp. nov., isolated from soil.</title>
        <authorList>
            <person name="Curtis S.M."/>
            <person name="Norton I."/>
            <person name="Everest G.J."/>
            <person name="Meyers P.R."/>
        </authorList>
    </citation>
    <scope>NUCLEOTIDE SEQUENCE [LARGE SCALE GENOMIC DNA]</scope>
    <source>
        <strain evidence="13 14">DSM 27082</strain>
    </source>
</reference>
<comment type="similarity">
    <text evidence="10">Belongs to the peptidase M48 family.</text>
</comment>
<dbReference type="EMBL" id="SJKA01000003">
    <property type="protein sequence ID" value="TCC36876.1"/>
    <property type="molecule type" value="Genomic_DNA"/>
</dbReference>
<feature type="domain" description="Peptidase M48" evidence="12">
    <location>
        <begin position="190"/>
        <end position="382"/>
    </location>
</feature>
<dbReference type="InterPro" id="IPR050083">
    <property type="entry name" value="HtpX_protease"/>
</dbReference>
<evidence type="ECO:0000313" key="14">
    <source>
        <dbReference type="Proteomes" id="UP000292695"/>
    </source>
</evidence>
<keyword evidence="9 11" id="KW-0472">Membrane</keyword>
<dbReference type="RefSeq" id="WP_131286224.1">
    <property type="nucleotide sequence ID" value="NZ_SJKA01000003.1"/>
</dbReference>
<dbReference type="GO" id="GO:0006508">
    <property type="term" value="P:proteolysis"/>
    <property type="evidence" value="ECO:0007669"/>
    <property type="project" value="UniProtKB-KW"/>
</dbReference>
<dbReference type="GO" id="GO:0004222">
    <property type="term" value="F:metalloendopeptidase activity"/>
    <property type="evidence" value="ECO:0007669"/>
    <property type="project" value="InterPro"/>
</dbReference>
<dbReference type="GO" id="GO:0046872">
    <property type="term" value="F:metal ion binding"/>
    <property type="evidence" value="ECO:0007669"/>
    <property type="project" value="UniProtKB-KW"/>
</dbReference>
<keyword evidence="5 10" id="KW-0378">Hydrolase</keyword>
<keyword evidence="3 11" id="KW-0812">Transmembrane</keyword>
<dbReference type="Proteomes" id="UP000292695">
    <property type="component" value="Unassembled WGS sequence"/>
</dbReference>
<evidence type="ECO:0000256" key="4">
    <source>
        <dbReference type="ARBA" id="ARBA00022723"/>
    </source>
</evidence>
<dbReference type="CDD" id="cd07328">
    <property type="entry name" value="M48_Ste24p_like"/>
    <property type="match status" value="1"/>
</dbReference>
<keyword evidence="14" id="KW-1185">Reference proteome</keyword>
<organism evidence="13 14">
    <name type="scientific">Kribbella sindirgiensis</name>
    <dbReference type="NCBI Taxonomy" id="1124744"/>
    <lineage>
        <taxon>Bacteria</taxon>
        <taxon>Bacillati</taxon>
        <taxon>Actinomycetota</taxon>
        <taxon>Actinomycetes</taxon>
        <taxon>Propionibacteriales</taxon>
        <taxon>Kribbellaceae</taxon>
        <taxon>Kribbella</taxon>
    </lineage>
</organism>
<evidence type="ECO:0000256" key="8">
    <source>
        <dbReference type="ARBA" id="ARBA00023049"/>
    </source>
</evidence>
<dbReference type="PANTHER" id="PTHR43221:SF2">
    <property type="entry name" value="PROTEASE HTPX HOMOLOG"/>
    <property type="match status" value="1"/>
</dbReference>
<comment type="caution">
    <text evidence="13">The sequence shown here is derived from an EMBL/GenBank/DDBJ whole genome shotgun (WGS) entry which is preliminary data.</text>
</comment>
<keyword evidence="2 10" id="KW-0645">Protease</keyword>
<dbReference type="Pfam" id="PF01435">
    <property type="entry name" value="Peptidase_M48"/>
    <property type="match status" value="1"/>
</dbReference>
<keyword evidence="7 11" id="KW-1133">Transmembrane helix</keyword>
<dbReference type="InterPro" id="IPR001915">
    <property type="entry name" value="Peptidase_M48"/>
</dbReference>
<proteinExistence type="inferred from homology"/>
<evidence type="ECO:0000259" key="12">
    <source>
        <dbReference type="Pfam" id="PF01435"/>
    </source>
</evidence>
<keyword evidence="8 10" id="KW-0482">Metalloprotease</keyword>
<accession>A0A4R0IYQ1</accession>
<keyword evidence="6 10" id="KW-0862">Zinc</keyword>
<dbReference type="OrthoDB" id="7870694at2"/>
<keyword evidence="4" id="KW-0479">Metal-binding</keyword>
<evidence type="ECO:0000256" key="1">
    <source>
        <dbReference type="ARBA" id="ARBA00022475"/>
    </source>
</evidence>
<evidence type="ECO:0000313" key="13">
    <source>
        <dbReference type="EMBL" id="TCC36876.1"/>
    </source>
</evidence>
<evidence type="ECO:0000256" key="10">
    <source>
        <dbReference type="RuleBase" id="RU003983"/>
    </source>
</evidence>
<feature type="transmembrane region" description="Helical" evidence="11">
    <location>
        <begin position="107"/>
        <end position="124"/>
    </location>
</feature>
<evidence type="ECO:0000256" key="7">
    <source>
        <dbReference type="ARBA" id="ARBA00022989"/>
    </source>
</evidence>
<dbReference type="Gene3D" id="3.30.2010.10">
    <property type="entry name" value="Metalloproteases ('zincins'), catalytic domain"/>
    <property type="match status" value="1"/>
</dbReference>
<gene>
    <name evidence="13" type="ORF">E0H50_09290</name>
</gene>
<feature type="transmembrane region" description="Helical" evidence="11">
    <location>
        <begin position="77"/>
        <end position="101"/>
    </location>
</feature>
<dbReference type="AlphaFoldDB" id="A0A4R0IYQ1"/>
<evidence type="ECO:0000256" key="6">
    <source>
        <dbReference type="ARBA" id="ARBA00022833"/>
    </source>
</evidence>
<protein>
    <recommendedName>
        <fullName evidence="12">Peptidase M48 domain-containing protein</fullName>
    </recommendedName>
</protein>
<evidence type="ECO:0000256" key="11">
    <source>
        <dbReference type="SAM" id="Phobius"/>
    </source>
</evidence>
<sequence length="419" mass="47239">MQRTDEISNCPECGHQIRVDRRYVTWCDKCDWNVDPTPNEDRTPPWRLRLEQRLAEALYRELETGHVRRPGWDAARISAHVLSALILVLPLLALLVGIALLVFYRPLWLSALLALLAFAVVFLLRPRAASLPEDVHPVPRDQAPTLYAVLDELADTIGTRRVAAVVVNTDANLWYQQIGWRFHPVVCIGLPLWAGLRPQERIAILAHELGHGRHGDARSGWLVSAAWSVLQELNATFSEQYGDRVRREHGYDDYTGATMVSRMLNATIGTLVRGVAWLLERLQLRGDQRAEYLADRQAGEIAGSEATAQALERLGLADASYRAMERALRFPTEIDPLEAVRREVSEVPAREIERQLRVSRLREARTDATHPPTYLRTKLIRTRPATTARLVLGIDRNRVIDQELQPTAAKALAELGASL</sequence>
<name>A0A4R0IYQ1_9ACTN</name>
<keyword evidence="1" id="KW-1003">Cell membrane</keyword>
<evidence type="ECO:0000256" key="2">
    <source>
        <dbReference type="ARBA" id="ARBA00022670"/>
    </source>
</evidence>
<evidence type="ECO:0000256" key="5">
    <source>
        <dbReference type="ARBA" id="ARBA00022801"/>
    </source>
</evidence>
<dbReference type="PANTHER" id="PTHR43221">
    <property type="entry name" value="PROTEASE HTPX"/>
    <property type="match status" value="1"/>
</dbReference>
<evidence type="ECO:0000256" key="9">
    <source>
        <dbReference type="ARBA" id="ARBA00023136"/>
    </source>
</evidence>